<dbReference type="OrthoDB" id="4142102at2"/>
<dbReference type="PANTHER" id="PTHR43792">
    <property type="entry name" value="GNAT FAMILY, PUTATIVE (AFU_ORTHOLOGUE AFUA_3G00765)-RELATED-RELATED"/>
    <property type="match status" value="1"/>
</dbReference>
<dbReference type="GeneID" id="85165276"/>
<accession>A0A087D7C2</accession>
<comment type="similarity">
    <text evidence="3">Belongs to the acetyltransferase family. RimJ subfamily.</text>
</comment>
<keyword evidence="1 6" id="KW-0808">Transferase</keyword>
<comment type="caution">
    <text evidence="6">The sequence shown here is derived from an EMBL/GenBank/DDBJ whole genome shotgun (WGS) entry which is preliminary data.</text>
</comment>
<proteinExistence type="inferred from homology"/>
<evidence type="ECO:0000259" key="5">
    <source>
        <dbReference type="PROSITE" id="PS51186"/>
    </source>
</evidence>
<name>A0A087D7C2_9BIFI</name>
<evidence type="ECO:0000313" key="7">
    <source>
        <dbReference type="Proteomes" id="UP000029033"/>
    </source>
</evidence>
<evidence type="ECO:0000256" key="3">
    <source>
        <dbReference type="ARBA" id="ARBA00038502"/>
    </source>
</evidence>
<keyword evidence="7" id="KW-1185">Reference proteome</keyword>
<feature type="region of interest" description="Disordered" evidence="4">
    <location>
        <begin position="1"/>
        <end position="22"/>
    </location>
</feature>
<dbReference type="eggNOG" id="COG1670">
    <property type="taxonomic scope" value="Bacteria"/>
</dbReference>
<dbReference type="InterPro" id="IPR016181">
    <property type="entry name" value="Acyl_CoA_acyltransferase"/>
</dbReference>
<keyword evidence="2" id="KW-0012">Acyltransferase</keyword>
<dbReference type="Gene3D" id="3.40.630.30">
    <property type="match status" value="1"/>
</dbReference>
<dbReference type="SUPFAM" id="SSF55729">
    <property type="entry name" value="Acyl-CoA N-acyltransferases (Nat)"/>
    <property type="match status" value="1"/>
</dbReference>
<dbReference type="PROSITE" id="PS51186">
    <property type="entry name" value="GNAT"/>
    <property type="match status" value="1"/>
</dbReference>
<protein>
    <submittedName>
        <fullName evidence="6">Acetyltransferase, GNAT family</fullName>
    </submittedName>
</protein>
<dbReference type="AlphaFoldDB" id="A0A087D7C2"/>
<evidence type="ECO:0000256" key="2">
    <source>
        <dbReference type="ARBA" id="ARBA00023315"/>
    </source>
</evidence>
<sequence length="256" mass="28908">MTETTGTEPTKPTETTNVTETTAPGAVELRTPRLILRHWRANDEDDIAAKYEYGRNPKVAESCGWHHYESIEDCRAYHPVQVSDPETFAIVLRETGRPIGCISFKPVSDETEAVLADRPVDDFTHEREIGYWLGEPFWGKGIMSEAVREMLRYGFEDLHLTRVWGKHFLSNRRSRATMERCGLVYHHTEYGNRFPLIGEVCDEDVLVIDAAGWRKIHEQSTGAYRVAGEPTGTPNGGVATSAFWGADPKVVKRPQC</sequence>
<dbReference type="InterPro" id="IPR000182">
    <property type="entry name" value="GNAT_dom"/>
</dbReference>
<feature type="domain" description="N-acetyltransferase" evidence="5">
    <location>
        <begin position="37"/>
        <end position="204"/>
    </location>
</feature>
<dbReference type="RefSeq" id="WP_051923260.1">
    <property type="nucleotide sequence ID" value="NZ_CAUPKV010000006.1"/>
</dbReference>
<evidence type="ECO:0000313" key="6">
    <source>
        <dbReference type="EMBL" id="KFI91422.1"/>
    </source>
</evidence>
<gene>
    <name evidence="6" type="ORF">BSCA_2116</name>
</gene>
<organism evidence="6 7">
    <name type="scientific">Bifidobacterium scardovii</name>
    <dbReference type="NCBI Taxonomy" id="158787"/>
    <lineage>
        <taxon>Bacteria</taxon>
        <taxon>Bacillati</taxon>
        <taxon>Actinomycetota</taxon>
        <taxon>Actinomycetes</taxon>
        <taxon>Bifidobacteriales</taxon>
        <taxon>Bifidobacteriaceae</taxon>
        <taxon>Bifidobacterium</taxon>
    </lineage>
</organism>
<evidence type="ECO:0000256" key="4">
    <source>
        <dbReference type="SAM" id="MobiDB-lite"/>
    </source>
</evidence>
<dbReference type="STRING" id="158787.BSCA_2116"/>
<reference evidence="6 7" key="1">
    <citation type="submission" date="2014-03" db="EMBL/GenBank/DDBJ databases">
        <title>Genomics of Bifidobacteria.</title>
        <authorList>
            <person name="Ventura M."/>
            <person name="Milani C."/>
            <person name="Lugli G.A."/>
        </authorList>
    </citation>
    <scope>NUCLEOTIDE SEQUENCE [LARGE SCALE GENOMIC DNA]</scope>
    <source>
        <strain evidence="6 7">LMG 21589</strain>
    </source>
</reference>
<dbReference type="PANTHER" id="PTHR43792:SF8">
    <property type="entry name" value="[RIBOSOMAL PROTEIN US5]-ALANINE N-ACETYLTRANSFERASE"/>
    <property type="match status" value="1"/>
</dbReference>
<dbReference type="EMBL" id="JGZO01000023">
    <property type="protein sequence ID" value="KFI91422.1"/>
    <property type="molecule type" value="Genomic_DNA"/>
</dbReference>
<evidence type="ECO:0000256" key="1">
    <source>
        <dbReference type="ARBA" id="ARBA00022679"/>
    </source>
</evidence>
<dbReference type="Pfam" id="PF13302">
    <property type="entry name" value="Acetyltransf_3"/>
    <property type="match status" value="1"/>
</dbReference>
<dbReference type="GO" id="GO:0016747">
    <property type="term" value="F:acyltransferase activity, transferring groups other than amino-acyl groups"/>
    <property type="evidence" value="ECO:0007669"/>
    <property type="project" value="InterPro"/>
</dbReference>
<dbReference type="InterPro" id="IPR051531">
    <property type="entry name" value="N-acetyltransferase"/>
</dbReference>
<dbReference type="Proteomes" id="UP000029033">
    <property type="component" value="Unassembled WGS sequence"/>
</dbReference>